<proteinExistence type="predicted"/>
<dbReference type="AlphaFoldDB" id="A0A1G9G2E7"/>
<organism evidence="2 3">
    <name type="scientific">Cryobacterium psychrotolerans</name>
    <dbReference type="NCBI Taxonomy" id="386301"/>
    <lineage>
        <taxon>Bacteria</taxon>
        <taxon>Bacillati</taxon>
        <taxon>Actinomycetota</taxon>
        <taxon>Actinomycetes</taxon>
        <taxon>Micrococcales</taxon>
        <taxon>Microbacteriaceae</taxon>
        <taxon>Cryobacterium</taxon>
    </lineage>
</organism>
<protein>
    <submittedName>
        <fullName evidence="2">SnoaL-like domain-containing protein</fullName>
    </submittedName>
</protein>
<evidence type="ECO:0000259" key="1">
    <source>
        <dbReference type="Pfam" id="PF12680"/>
    </source>
</evidence>
<keyword evidence="3" id="KW-1185">Reference proteome</keyword>
<dbReference type="InterPro" id="IPR037401">
    <property type="entry name" value="SnoaL-like"/>
</dbReference>
<accession>A0A1G9G2E7</accession>
<reference evidence="2 3" key="1">
    <citation type="submission" date="2016-10" db="EMBL/GenBank/DDBJ databases">
        <authorList>
            <person name="de Groot N.N."/>
        </authorList>
    </citation>
    <scope>NUCLEOTIDE SEQUENCE [LARGE SCALE GENOMIC DNA]</scope>
    <source>
        <strain evidence="2 3">CGMCC 1.5382</strain>
    </source>
</reference>
<dbReference type="RefSeq" id="WP_092324549.1">
    <property type="nucleotide sequence ID" value="NZ_FNFU01000019.1"/>
</dbReference>
<evidence type="ECO:0000313" key="2">
    <source>
        <dbReference type="EMBL" id="SDK94493.1"/>
    </source>
</evidence>
<sequence>MAELAALASWIDGYRRAWESNRPGDIRALFTERAVYRTEPYADPWVGQDAIVAEWLFAADEPGETSFRWAPLAITDDVAVVLATTVYRDGPSYRNLWVIRLAPDGRANEFTEWWMEEPDSAA</sequence>
<dbReference type="STRING" id="386301.SAMN05216282_11921"/>
<feature type="domain" description="SnoaL-like" evidence="1">
    <location>
        <begin position="13"/>
        <end position="101"/>
    </location>
</feature>
<name>A0A1G9G2E7_9MICO</name>
<dbReference type="InterPro" id="IPR032710">
    <property type="entry name" value="NTF2-like_dom_sf"/>
</dbReference>
<dbReference type="Pfam" id="PF12680">
    <property type="entry name" value="SnoaL_2"/>
    <property type="match status" value="1"/>
</dbReference>
<dbReference type="OrthoDB" id="8526151at2"/>
<dbReference type="SUPFAM" id="SSF54427">
    <property type="entry name" value="NTF2-like"/>
    <property type="match status" value="1"/>
</dbReference>
<dbReference type="Proteomes" id="UP000198701">
    <property type="component" value="Unassembled WGS sequence"/>
</dbReference>
<gene>
    <name evidence="2" type="ORF">SAMN05216282_11921</name>
</gene>
<evidence type="ECO:0000313" key="3">
    <source>
        <dbReference type="Proteomes" id="UP000198701"/>
    </source>
</evidence>
<dbReference type="EMBL" id="FNFU01000019">
    <property type="protein sequence ID" value="SDK94493.1"/>
    <property type="molecule type" value="Genomic_DNA"/>
</dbReference>
<dbReference type="Gene3D" id="3.10.450.50">
    <property type="match status" value="1"/>
</dbReference>